<name>A0A0F9NN18_9ZZZZ</name>
<comment type="caution">
    <text evidence="1">The sequence shown here is derived from an EMBL/GenBank/DDBJ whole genome shotgun (WGS) entry which is preliminary data.</text>
</comment>
<accession>A0A0F9NN18</accession>
<dbReference type="InterPro" id="IPR036558">
    <property type="entry name" value="YqbG-like_sf"/>
</dbReference>
<reference evidence="1" key="1">
    <citation type="journal article" date="2015" name="Nature">
        <title>Complex archaea that bridge the gap between prokaryotes and eukaryotes.</title>
        <authorList>
            <person name="Spang A."/>
            <person name="Saw J.H."/>
            <person name="Jorgensen S.L."/>
            <person name="Zaremba-Niedzwiedzka K."/>
            <person name="Martijn J."/>
            <person name="Lind A.E."/>
            <person name="van Eijk R."/>
            <person name="Schleper C."/>
            <person name="Guy L."/>
            <person name="Ettema T.J."/>
        </authorList>
    </citation>
    <scope>NUCLEOTIDE SEQUENCE</scope>
</reference>
<dbReference type="Gene3D" id="1.10.3230.10">
    <property type="entry name" value="YqbG-like"/>
    <property type="match status" value="1"/>
</dbReference>
<dbReference type="EMBL" id="LAZR01003198">
    <property type="protein sequence ID" value="KKN20885.1"/>
    <property type="molecule type" value="Genomic_DNA"/>
</dbReference>
<protein>
    <submittedName>
        <fullName evidence="1">Uncharacterized protein</fullName>
    </submittedName>
</protein>
<gene>
    <name evidence="1" type="ORF">LCGC14_0930890</name>
</gene>
<organism evidence="1">
    <name type="scientific">marine sediment metagenome</name>
    <dbReference type="NCBI Taxonomy" id="412755"/>
    <lineage>
        <taxon>unclassified sequences</taxon>
        <taxon>metagenomes</taxon>
        <taxon>ecological metagenomes</taxon>
    </lineage>
</organism>
<evidence type="ECO:0000313" key="1">
    <source>
        <dbReference type="EMBL" id="KKN20885.1"/>
    </source>
</evidence>
<dbReference type="AlphaFoldDB" id="A0A0F9NN18"/>
<proteinExistence type="predicted"/>
<sequence>MTASGNYIVESDVDNWADAVSSTEEFATGAVAMSTDRITVANDIATGSLLRFSSTGVVPAPLVTGTAYYAIRVDATHIKVATTPVNAAAGTAIDLTDVGSGTHTLDVGEGSSTSDRQAVINRAEQLIERITHDFFYSKAFVIYRDGNDNDRLFLGLIPDILTATEIKISGVALTTSWWTYNTEAVYLDPEAVSTEEGDMAELHLRLKYKRILFPEGKGNIKITGTYGWSSCPAAIKKATIIMCRAENDSTLYPEYSSSLKSEKLGDYSYTLADNKGTVNTGIDKADKLIASYIRRKPMMSSV</sequence>